<dbReference type="AlphaFoldDB" id="A0A5K7YH24"/>
<gene>
    <name evidence="2" type="ORF">DSCA_13000</name>
</gene>
<keyword evidence="1" id="KW-0472">Membrane</keyword>
<sequence>MQKRPFTISYVFFYLLFSADTWRIAAGFICAVLLGPLVTRGRDLSQGGEAMVWLMIMAIGWSVTAWPAKKITAALQRAVKRASK</sequence>
<accession>A0A5K7YH24</accession>
<dbReference type="OrthoDB" id="5421098at2"/>
<keyword evidence="1" id="KW-0812">Transmembrane</keyword>
<evidence type="ECO:0000313" key="3">
    <source>
        <dbReference type="Proteomes" id="UP000427906"/>
    </source>
</evidence>
<feature type="transmembrane region" description="Helical" evidence="1">
    <location>
        <begin position="50"/>
        <end position="68"/>
    </location>
</feature>
<evidence type="ECO:0000313" key="2">
    <source>
        <dbReference type="EMBL" id="BBO67370.1"/>
    </source>
</evidence>
<evidence type="ECO:0000256" key="1">
    <source>
        <dbReference type="SAM" id="Phobius"/>
    </source>
</evidence>
<proteinExistence type="predicted"/>
<dbReference type="EMBL" id="AP021874">
    <property type="protein sequence ID" value="BBO67370.1"/>
    <property type="molecule type" value="Genomic_DNA"/>
</dbReference>
<dbReference type="RefSeq" id="WP_155315637.1">
    <property type="nucleotide sequence ID" value="NZ_AP021874.1"/>
</dbReference>
<feature type="transmembrane region" description="Helical" evidence="1">
    <location>
        <begin position="12"/>
        <end position="38"/>
    </location>
</feature>
<organism evidence="2 3">
    <name type="scientific">Desulfosarcina alkanivorans</name>
    <dbReference type="NCBI Taxonomy" id="571177"/>
    <lineage>
        <taxon>Bacteria</taxon>
        <taxon>Pseudomonadati</taxon>
        <taxon>Thermodesulfobacteriota</taxon>
        <taxon>Desulfobacteria</taxon>
        <taxon>Desulfobacterales</taxon>
        <taxon>Desulfosarcinaceae</taxon>
        <taxon>Desulfosarcina</taxon>
    </lineage>
</organism>
<dbReference type="KEGG" id="dalk:DSCA_13000"/>
<name>A0A5K7YH24_9BACT</name>
<keyword evidence="3" id="KW-1185">Reference proteome</keyword>
<protein>
    <submittedName>
        <fullName evidence="2">Uncharacterized protein</fullName>
    </submittedName>
</protein>
<keyword evidence="1" id="KW-1133">Transmembrane helix</keyword>
<reference evidence="2 3" key="1">
    <citation type="submission" date="2019-11" db="EMBL/GenBank/DDBJ databases">
        <title>Comparative genomics of hydrocarbon-degrading Desulfosarcina strains.</title>
        <authorList>
            <person name="Watanabe M."/>
            <person name="Kojima H."/>
            <person name="Fukui M."/>
        </authorList>
    </citation>
    <scope>NUCLEOTIDE SEQUENCE [LARGE SCALE GENOMIC DNA]</scope>
    <source>
        <strain evidence="2 3">PL12</strain>
    </source>
</reference>
<dbReference type="Proteomes" id="UP000427906">
    <property type="component" value="Chromosome"/>
</dbReference>